<name>A0ABN8I731_9NEOP</name>
<organism evidence="2 3">
    <name type="scientific">Iphiclides podalirius</name>
    <name type="common">scarce swallowtail</name>
    <dbReference type="NCBI Taxonomy" id="110791"/>
    <lineage>
        <taxon>Eukaryota</taxon>
        <taxon>Metazoa</taxon>
        <taxon>Ecdysozoa</taxon>
        <taxon>Arthropoda</taxon>
        <taxon>Hexapoda</taxon>
        <taxon>Insecta</taxon>
        <taxon>Pterygota</taxon>
        <taxon>Neoptera</taxon>
        <taxon>Endopterygota</taxon>
        <taxon>Lepidoptera</taxon>
        <taxon>Glossata</taxon>
        <taxon>Ditrysia</taxon>
        <taxon>Papilionoidea</taxon>
        <taxon>Papilionidae</taxon>
        <taxon>Papilioninae</taxon>
        <taxon>Iphiclides</taxon>
    </lineage>
</organism>
<dbReference type="Proteomes" id="UP000837857">
    <property type="component" value="Chromosome 18"/>
</dbReference>
<dbReference type="EMBL" id="OW152830">
    <property type="protein sequence ID" value="CAH2048826.1"/>
    <property type="molecule type" value="Genomic_DNA"/>
</dbReference>
<reference evidence="2" key="1">
    <citation type="submission" date="2022-03" db="EMBL/GenBank/DDBJ databases">
        <authorList>
            <person name="Martin H S."/>
        </authorList>
    </citation>
    <scope>NUCLEOTIDE SEQUENCE</scope>
</reference>
<proteinExistence type="predicted"/>
<accession>A0ABN8I731</accession>
<feature type="region of interest" description="Disordered" evidence="1">
    <location>
        <begin position="48"/>
        <end position="71"/>
    </location>
</feature>
<feature type="compositionally biased region" description="Basic residues" evidence="1">
    <location>
        <begin position="50"/>
        <end position="65"/>
    </location>
</feature>
<keyword evidence="3" id="KW-1185">Reference proteome</keyword>
<evidence type="ECO:0000256" key="1">
    <source>
        <dbReference type="SAM" id="MobiDB-lite"/>
    </source>
</evidence>
<evidence type="ECO:0000313" key="3">
    <source>
        <dbReference type="Proteomes" id="UP000837857"/>
    </source>
</evidence>
<protein>
    <submittedName>
        <fullName evidence="2">Uncharacterized protein</fullName>
    </submittedName>
</protein>
<feature type="non-terminal residue" evidence="2">
    <location>
        <position position="207"/>
    </location>
</feature>
<sequence length="207" mass="22337">MPRAAPVDLSTRTGANNPTELCQHRYRPTLTSIPTDANTLPTDANMVTDRRRRSNRWSRSRRSRSHDRLALHLEHGPRVPGDRVVRGLEEVAARVHLGVGGGDAVGGGAGAARGPRPLGGAARGRLASYVQLLQTLGEAVRVDAAAVRAAHGVGPPVRLATQPVQNVFQGAVVHLVLVQELLLADRLRLALQLVDDRLLRWRGARSD</sequence>
<evidence type="ECO:0000313" key="2">
    <source>
        <dbReference type="EMBL" id="CAH2048826.1"/>
    </source>
</evidence>
<gene>
    <name evidence="2" type="ORF">IPOD504_LOCUS6407</name>
</gene>